<dbReference type="OrthoDB" id="718384at2759"/>
<reference evidence="2" key="2">
    <citation type="submission" date="2015-07" db="EMBL/GenBank/DDBJ databases">
        <authorList>
            <person name="Noorani M."/>
        </authorList>
    </citation>
    <scope>NUCLEOTIDE SEQUENCE</scope>
    <source>
        <strain evidence="2">Yugu1</strain>
    </source>
</reference>
<dbReference type="EMBL" id="CM003536">
    <property type="protein sequence ID" value="RCV40186.1"/>
    <property type="molecule type" value="Genomic_DNA"/>
</dbReference>
<feature type="region of interest" description="Disordered" evidence="1">
    <location>
        <begin position="139"/>
        <end position="177"/>
    </location>
</feature>
<evidence type="ECO:0000256" key="1">
    <source>
        <dbReference type="SAM" id="MobiDB-lite"/>
    </source>
</evidence>
<organism evidence="2">
    <name type="scientific">Setaria italica</name>
    <name type="common">Foxtail millet</name>
    <name type="synonym">Panicum italicum</name>
    <dbReference type="NCBI Taxonomy" id="4555"/>
    <lineage>
        <taxon>Eukaryota</taxon>
        <taxon>Viridiplantae</taxon>
        <taxon>Streptophyta</taxon>
        <taxon>Embryophyta</taxon>
        <taxon>Tracheophyta</taxon>
        <taxon>Spermatophyta</taxon>
        <taxon>Magnoliopsida</taxon>
        <taxon>Liliopsida</taxon>
        <taxon>Poales</taxon>
        <taxon>Poaceae</taxon>
        <taxon>PACMAD clade</taxon>
        <taxon>Panicoideae</taxon>
        <taxon>Panicodae</taxon>
        <taxon>Paniceae</taxon>
        <taxon>Cenchrinae</taxon>
        <taxon>Setaria</taxon>
    </lineage>
</organism>
<protein>
    <submittedName>
        <fullName evidence="2">Uncharacterized protein</fullName>
    </submittedName>
</protein>
<reference evidence="2" key="1">
    <citation type="journal article" date="2012" name="Nat. Biotechnol.">
        <title>Reference genome sequence of the model plant Setaria.</title>
        <authorList>
            <person name="Bennetzen J.L."/>
            <person name="Schmutz J."/>
            <person name="Wang H."/>
            <person name="Percifield R."/>
            <person name="Hawkins J."/>
            <person name="Pontaroli A.C."/>
            <person name="Estep M."/>
            <person name="Feng L."/>
            <person name="Vaughn J.N."/>
            <person name="Grimwood J."/>
            <person name="Jenkins J."/>
            <person name="Barry K."/>
            <person name="Lindquist E."/>
            <person name="Hellsten U."/>
            <person name="Deshpande S."/>
            <person name="Wang X."/>
            <person name="Wu X."/>
            <person name="Mitros T."/>
            <person name="Triplett J."/>
            <person name="Yang X."/>
            <person name="Ye C.Y."/>
            <person name="Mauro-Herrera M."/>
            <person name="Wang L."/>
            <person name="Li P."/>
            <person name="Sharma M."/>
            <person name="Sharma R."/>
            <person name="Ronald P.C."/>
            <person name="Panaud O."/>
            <person name="Kellogg E.A."/>
            <person name="Brutnell T.P."/>
            <person name="Doust A.N."/>
            <person name="Tuskan G.A."/>
            <person name="Rokhsar D."/>
            <person name="Devos K.M."/>
        </authorList>
    </citation>
    <scope>NUCLEOTIDE SEQUENCE [LARGE SCALE GENOMIC DNA]</scope>
    <source>
        <strain evidence="2">Yugu1</strain>
    </source>
</reference>
<accession>A0A368SCL3</accession>
<evidence type="ECO:0000313" key="2">
    <source>
        <dbReference type="EMBL" id="RCV40186.1"/>
    </source>
</evidence>
<feature type="region of interest" description="Disordered" evidence="1">
    <location>
        <begin position="1"/>
        <end position="103"/>
    </location>
</feature>
<name>A0A368SCL3_SETIT</name>
<sequence length="177" mass="18862">MGERAHLDPVGAEEANGGGGPEPDGAGHQHRYGDPQPSRSVEKQSRQRSSHSLAKFASYTPPPADSSHHRYHNLPISIQDQALGAAELHPDGNRGSRSLHCHRPPELDPAVDLLPPATVCAIQQLNLCRRPLARGPGTALLSRSGSSATPLTNGAFGSLRRASLKSKHKDLSREMSA</sequence>
<feature type="compositionally biased region" description="Polar residues" evidence="1">
    <location>
        <begin position="141"/>
        <end position="152"/>
    </location>
</feature>
<dbReference type="AlphaFoldDB" id="A0A368SCL3"/>
<proteinExistence type="predicted"/>
<gene>
    <name evidence="2" type="ORF">SETIT_9G032100v2</name>
</gene>